<accession>A0ABM9UNH0</accession>
<comment type="caution">
    <text evidence="1">The sequence shown here is derived from an EMBL/GenBank/DDBJ whole genome shotgun (WGS) entry which is preliminary data.</text>
</comment>
<gene>
    <name evidence="1" type="ORF">ERS852473_00752</name>
</gene>
<sequence>MDFSSLVIMETDKNTGMFKGQLGSYTVGDGASFVKKLKCTDNKVSLYFDTNKDVEEWEYSAIFDFFDKEAFESLNYVIEEIDDEYNPTWVVYFEFNEEHEKTRDVLNEICNLIDEKMKKVFEDIKGKEKEYTE</sequence>
<dbReference type="Proteomes" id="UP000095488">
    <property type="component" value="Unassembled WGS sequence"/>
</dbReference>
<evidence type="ECO:0000313" key="1">
    <source>
        <dbReference type="EMBL" id="CUN65286.1"/>
    </source>
</evidence>
<dbReference type="RefSeq" id="WP_055257778.1">
    <property type="nucleotide sequence ID" value="NZ_CABIXL010000002.1"/>
</dbReference>
<evidence type="ECO:0000313" key="2">
    <source>
        <dbReference type="Proteomes" id="UP000095488"/>
    </source>
</evidence>
<protein>
    <submittedName>
        <fullName evidence="1">Uncharacterized protein</fullName>
    </submittedName>
</protein>
<dbReference type="Pfam" id="PF20548">
    <property type="entry name" value="DUF6762"/>
    <property type="match status" value="1"/>
</dbReference>
<dbReference type="InterPro" id="IPR046650">
    <property type="entry name" value="DUF6762"/>
</dbReference>
<name>A0ABM9UNH0_SARVE</name>
<proteinExistence type="predicted"/>
<reference evidence="1 2" key="1">
    <citation type="submission" date="2015-09" db="EMBL/GenBank/DDBJ databases">
        <authorList>
            <consortium name="Pathogen Informatics"/>
        </authorList>
    </citation>
    <scope>NUCLEOTIDE SEQUENCE [LARGE SCALE GENOMIC DNA]</scope>
    <source>
        <strain evidence="1 2">2789STDY5834858</strain>
    </source>
</reference>
<organism evidence="1 2">
    <name type="scientific">Sarcina ventriculi</name>
    <name type="common">Clostridium ventriculi</name>
    <dbReference type="NCBI Taxonomy" id="1267"/>
    <lineage>
        <taxon>Bacteria</taxon>
        <taxon>Bacillati</taxon>
        <taxon>Bacillota</taxon>
        <taxon>Clostridia</taxon>
        <taxon>Eubacteriales</taxon>
        <taxon>Clostridiaceae</taxon>
        <taxon>Sarcina</taxon>
    </lineage>
</organism>
<dbReference type="EMBL" id="CYZR01000002">
    <property type="protein sequence ID" value="CUN65286.1"/>
    <property type="molecule type" value="Genomic_DNA"/>
</dbReference>
<keyword evidence="2" id="KW-1185">Reference proteome</keyword>